<feature type="non-terminal residue" evidence="8">
    <location>
        <position position="305"/>
    </location>
</feature>
<evidence type="ECO:0000256" key="6">
    <source>
        <dbReference type="SAM" id="Phobius"/>
    </source>
</evidence>
<dbReference type="PANTHER" id="PTHR24365:SF541">
    <property type="entry name" value="PROTEIN TOLL-RELATED"/>
    <property type="match status" value="1"/>
</dbReference>
<keyword evidence="5 6" id="KW-0472">Membrane</keyword>
<dbReference type="AlphaFoldDB" id="A0A0A7DW89"/>
<feature type="non-terminal residue" evidence="8">
    <location>
        <position position="1"/>
    </location>
</feature>
<proteinExistence type="evidence at transcript level"/>
<evidence type="ECO:0000256" key="1">
    <source>
        <dbReference type="ARBA" id="ARBA00004370"/>
    </source>
</evidence>
<accession>A0A0A7DW89</accession>
<dbReference type="InterPro" id="IPR000157">
    <property type="entry name" value="TIR_dom"/>
</dbReference>
<dbReference type="SUPFAM" id="SSF52200">
    <property type="entry name" value="Toll/Interleukin receptor TIR domain"/>
    <property type="match status" value="1"/>
</dbReference>
<keyword evidence="3" id="KW-0732">Signal</keyword>
<comment type="subcellular location">
    <subcellularLocation>
        <location evidence="1">Membrane</location>
    </subcellularLocation>
</comment>
<dbReference type="GO" id="GO:0038023">
    <property type="term" value="F:signaling receptor activity"/>
    <property type="evidence" value="ECO:0007669"/>
    <property type="project" value="TreeGrafter"/>
</dbReference>
<dbReference type="PROSITE" id="PS50104">
    <property type="entry name" value="TIR"/>
    <property type="match status" value="1"/>
</dbReference>
<evidence type="ECO:0000256" key="4">
    <source>
        <dbReference type="ARBA" id="ARBA00022989"/>
    </source>
</evidence>
<evidence type="ECO:0000259" key="7">
    <source>
        <dbReference type="PROSITE" id="PS50104"/>
    </source>
</evidence>
<reference evidence="8" key="1">
    <citation type="submission" date="2013-12" db="EMBL/GenBank/DDBJ databases">
        <title>Differential expression of immune response transcripts in Graminella nigrifrons against Maize fine streak virus challenge.</title>
        <authorList>
            <person name="Chen Y."/>
            <person name="Michel A.P."/>
            <person name="Redinbaugh M.G."/>
        </authorList>
    </citation>
    <scope>NUCLEOTIDE SEQUENCE</scope>
</reference>
<evidence type="ECO:0000256" key="2">
    <source>
        <dbReference type="ARBA" id="ARBA00022692"/>
    </source>
</evidence>
<dbReference type="GO" id="GO:0005886">
    <property type="term" value="C:plasma membrane"/>
    <property type="evidence" value="ECO:0007669"/>
    <property type="project" value="TreeGrafter"/>
</dbReference>
<keyword evidence="4 6" id="KW-1133">Transmembrane helix</keyword>
<dbReference type="FunFam" id="3.40.50.10140:FF:000026">
    <property type="entry name" value="Toll-like receptor 2"/>
    <property type="match status" value="1"/>
</dbReference>
<name>A0A0A7DW89_GRANI</name>
<organism evidence="8">
    <name type="scientific">Graminella nigrifrons</name>
    <name type="common">Blackfaced leafhopper</name>
    <dbReference type="NCBI Taxonomy" id="30127"/>
    <lineage>
        <taxon>Eukaryota</taxon>
        <taxon>Metazoa</taxon>
        <taxon>Ecdysozoa</taxon>
        <taxon>Arthropoda</taxon>
        <taxon>Hexapoda</taxon>
        <taxon>Insecta</taxon>
        <taxon>Pterygota</taxon>
        <taxon>Neoptera</taxon>
        <taxon>Paraneoptera</taxon>
        <taxon>Hemiptera</taxon>
        <taxon>Auchenorrhyncha</taxon>
        <taxon>Membracoidea</taxon>
        <taxon>Cicadellidae</taxon>
        <taxon>Deltocephalinae</taxon>
        <taxon>Deltocephalini</taxon>
        <taxon>Graminella</taxon>
    </lineage>
</organism>
<keyword evidence="2 6" id="KW-0812">Transmembrane</keyword>
<evidence type="ECO:0000256" key="3">
    <source>
        <dbReference type="ARBA" id="ARBA00022729"/>
    </source>
</evidence>
<feature type="domain" description="TIR" evidence="7">
    <location>
        <begin position="96"/>
        <end position="232"/>
    </location>
</feature>
<dbReference type="PRINTS" id="PR01537">
    <property type="entry name" value="INTRLKN1R1F"/>
</dbReference>
<dbReference type="Pfam" id="PF01582">
    <property type="entry name" value="TIR"/>
    <property type="match status" value="1"/>
</dbReference>
<dbReference type="GO" id="GO:0045087">
    <property type="term" value="P:innate immune response"/>
    <property type="evidence" value="ECO:0007669"/>
    <property type="project" value="TreeGrafter"/>
</dbReference>
<dbReference type="SMART" id="SM00255">
    <property type="entry name" value="TIR"/>
    <property type="match status" value="1"/>
</dbReference>
<feature type="transmembrane region" description="Helical" evidence="6">
    <location>
        <begin position="40"/>
        <end position="65"/>
    </location>
</feature>
<dbReference type="InterPro" id="IPR035897">
    <property type="entry name" value="Toll_tir_struct_dom_sf"/>
</dbReference>
<evidence type="ECO:0000256" key="5">
    <source>
        <dbReference type="ARBA" id="ARBA00023136"/>
    </source>
</evidence>
<sequence>PLIRLIKNRFRQVNQLYNITCSDGISIENVDEGSLCPEKAGFLVIACIICAVLGFVLALVTSLYYRYRTEIHVYCYSSDWKALQWLVSHPDYDDNKKYDAFISYANEDEKFVTEKLIPFLEDGEKSFKLCLHYRDWIPGDPIPDQILRSVQSSRRTIVVLSPNFLKSVWGKVEFKTAHAEALKDGTSKVIVVVYQDVGPCVDLDEDLKAYLQMNTYLKWDSQWFWKQLMYALPHPPEKGEDLKCIFGCFPKISKDSRNHEVLKNVQLKNGEVHYVTEPSDKPNNKEVSSPPTNTTLIIESMIEET</sequence>
<evidence type="ECO:0000313" key="8">
    <source>
        <dbReference type="EMBL" id="AIY24632.1"/>
    </source>
</evidence>
<dbReference type="PANTHER" id="PTHR24365">
    <property type="entry name" value="TOLL-LIKE RECEPTOR"/>
    <property type="match status" value="1"/>
</dbReference>
<dbReference type="GO" id="GO:0007165">
    <property type="term" value="P:signal transduction"/>
    <property type="evidence" value="ECO:0007669"/>
    <property type="project" value="InterPro"/>
</dbReference>
<protein>
    <submittedName>
        <fullName evidence="8">Toll</fullName>
    </submittedName>
</protein>
<dbReference type="Gene3D" id="3.40.50.10140">
    <property type="entry name" value="Toll/interleukin-1 receptor homology (TIR) domain"/>
    <property type="match status" value="1"/>
</dbReference>
<dbReference type="EMBL" id="KF986382">
    <property type="protein sequence ID" value="AIY24632.1"/>
    <property type="molecule type" value="mRNA"/>
</dbReference>